<sequence>MKGCGDAGAGLLSVVPDIVVSVSSLALYRRYRPETFAEVIGQEHVTGPLQQALRNNRVNHAYLFSGPAGVARRPVRASWPAV</sequence>
<dbReference type="Gene3D" id="3.40.50.300">
    <property type="entry name" value="P-loop containing nucleotide triphosphate hydrolases"/>
    <property type="match status" value="1"/>
</dbReference>
<organism evidence="1 2">
    <name type="scientific">Streptomyces violaceusniger</name>
    <dbReference type="NCBI Taxonomy" id="68280"/>
    <lineage>
        <taxon>Bacteria</taxon>
        <taxon>Bacillati</taxon>
        <taxon>Actinomycetota</taxon>
        <taxon>Actinomycetes</taxon>
        <taxon>Kitasatosporales</taxon>
        <taxon>Streptomycetaceae</taxon>
        <taxon>Streptomyces</taxon>
        <taxon>Streptomyces violaceusniger group</taxon>
    </lineage>
</organism>
<reference evidence="1 2" key="1">
    <citation type="journal article" date="2020" name="Int. J. Syst. Evol. Microbiol.">
        <title>Reclassification of Streptomyces castelarensis and Streptomyces sporoclivatus as later heterotypic synonyms of Streptomyces antimycoticus.</title>
        <authorList>
            <person name="Komaki H."/>
            <person name="Tamura T."/>
        </authorList>
    </citation>
    <scope>NUCLEOTIDE SEQUENCE [LARGE SCALE GENOMIC DNA]</scope>
    <source>
        <strain evidence="1 2">NBRC 13459</strain>
    </source>
</reference>
<dbReference type="Proteomes" id="UP000301309">
    <property type="component" value="Unassembled WGS sequence"/>
</dbReference>
<dbReference type="InterPro" id="IPR027417">
    <property type="entry name" value="P-loop_NTPase"/>
</dbReference>
<proteinExistence type="predicted"/>
<gene>
    <name evidence="1" type="ORF">SVIO_054730</name>
</gene>
<protein>
    <submittedName>
        <fullName evidence="1">Uncharacterized protein</fullName>
    </submittedName>
</protein>
<evidence type="ECO:0000313" key="1">
    <source>
        <dbReference type="EMBL" id="GDY54850.1"/>
    </source>
</evidence>
<comment type="caution">
    <text evidence="1">The sequence shown here is derived from an EMBL/GenBank/DDBJ whole genome shotgun (WGS) entry which is preliminary data.</text>
</comment>
<dbReference type="SUPFAM" id="SSF52540">
    <property type="entry name" value="P-loop containing nucleoside triphosphate hydrolases"/>
    <property type="match status" value="1"/>
</dbReference>
<name>A0A4D4L770_STRVO</name>
<keyword evidence="2" id="KW-1185">Reference proteome</keyword>
<evidence type="ECO:0000313" key="2">
    <source>
        <dbReference type="Proteomes" id="UP000301309"/>
    </source>
</evidence>
<dbReference type="EMBL" id="BJHW01000001">
    <property type="protein sequence ID" value="GDY54850.1"/>
    <property type="molecule type" value="Genomic_DNA"/>
</dbReference>
<accession>A0A4D4L770</accession>
<dbReference type="AlphaFoldDB" id="A0A4D4L770"/>